<dbReference type="OrthoDB" id="139608at2"/>
<protein>
    <recommendedName>
        <fullName evidence="5">Transposase Tn5-like N-terminal domain-containing protein</fullName>
    </recommendedName>
</protein>
<dbReference type="InterPro" id="IPR038215">
    <property type="entry name" value="TN5-like_N_sf"/>
</dbReference>
<dbReference type="InterPro" id="IPR003201">
    <property type="entry name" value="Transposase_Tn5"/>
</dbReference>
<feature type="domain" description="Transposase Tn5 dimerisation" evidence="1">
    <location>
        <begin position="64"/>
        <end position="118"/>
    </location>
</feature>
<evidence type="ECO:0008006" key="5">
    <source>
        <dbReference type="Google" id="ProtNLM"/>
    </source>
</evidence>
<dbReference type="AlphaFoldDB" id="A0A2A6RFS5"/>
<accession>A0A2A6RFS5</accession>
<comment type="caution">
    <text evidence="3">The sequence shown here is derived from an EMBL/GenBank/DDBJ whole genome shotgun (WGS) entry which is preliminary data.</text>
</comment>
<name>A0A2A6RFS5_9CHLR</name>
<dbReference type="EMBL" id="NQWI01000116">
    <property type="protein sequence ID" value="PDW01710.1"/>
    <property type="molecule type" value="Genomic_DNA"/>
</dbReference>
<sequence>MSAETTWAEEEFGAAQMGDVRRTHRLVELAEVLGAQPHASLPQATEDAAQLKATYRFFDAPCTVLLDDAEWKGLYGRIHRVSIVPAKPPSLREVVRWIGQLGGFQGRRGDGEPGIQALSRISTTATRSTCRWWCGRIARN</sequence>
<dbReference type="InterPro" id="IPR014735">
    <property type="entry name" value="Transposase_Tn5-like_N"/>
</dbReference>
<evidence type="ECO:0000313" key="3">
    <source>
        <dbReference type="EMBL" id="PDW01710.1"/>
    </source>
</evidence>
<feature type="domain" description="Transposase Tn5-like N-terminal" evidence="2">
    <location>
        <begin position="6"/>
        <end position="59"/>
    </location>
</feature>
<dbReference type="RefSeq" id="WP_097645445.1">
    <property type="nucleotide sequence ID" value="NZ_NQWI01000116.1"/>
</dbReference>
<gene>
    <name evidence="3" type="ORF">CJ255_17790</name>
</gene>
<dbReference type="Pfam" id="PF02281">
    <property type="entry name" value="Dimer_Tnp_Tn5"/>
    <property type="match status" value="1"/>
</dbReference>
<reference evidence="4" key="1">
    <citation type="submission" date="2017-08" db="EMBL/GenBank/DDBJ databases">
        <authorList>
            <person name="Grouzdev D.S."/>
            <person name="Gaisin V.A."/>
            <person name="Rysina M.S."/>
            <person name="Gorlenko V.M."/>
        </authorList>
    </citation>
    <scope>NUCLEOTIDE SEQUENCE [LARGE SCALE GENOMIC DNA]</scope>
    <source>
        <strain evidence="4">Kir15-3F</strain>
    </source>
</reference>
<dbReference type="SUPFAM" id="SSF53098">
    <property type="entry name" value="Ribonuclease H-like"/>
    <property type="match status" value="2"/>
</dbReference>
<keyword evidence="4" id="KW-1185">Reference proteome</keyword>
<evidence type="ECO:0000313" key="4">
    <source>
        <dbReference type="Proteomes" id="UP000220527"/>
    </source>
</evidence>
<dbReference type="Proteomes" id="UP000220527">
    <property type="component" value="Unassembled WGS sequence"/>
</dbReference>
<proteinExistence type="predicted"/>
<dbReference type="Pfam" id="PF14706">
    <property type="entry name" value="Tnp_DNA_bind"/>
    <property type="match status" value="1"/>
</dbReference>
<dbReference type="InterPro" id="IPR012337">
    <property type="entry name" value="RNaseH-like_sf"/>
</dbReference>
<evidence type="ECO:0000259" key="1">
    <source>
        <dbReference type="Pfam" id="PF02281"/>
    </source>
</evidence>
<evidence type="ECO:0000259" key="2">
    <source>
        <dbReference type="Pfam" id="PF14706"/>
    </source>
</evidence>
<dbReference type="Gene3D" id="1.10.246.40">
    <property type="entry name" value="Tn5 transposase, domain 1"/>
    <property type="match status" value="1"/>
</dbReference>
<organism evidence="3 4">
    <name type="scientific">Candidatus Viridilinea mediisalina</name>
    <dbReference type="NCBI Taxonomy" id="2024553"/>
    <lineage>
        <taxon>Bacteria</taxon>
        <taxon>Bacillati</taxon>
        <taxon>Chloroflexota</taxon>
        <taxon>Chloroflexia</taxon>
        <taxon>Chloroflexales</taxon>
        <taxon>Chloroflexineae</taxon>
        <taxon>Oscillochloridaceae</taxon>
        <taxon>Candidatus Viridilinea</taxon>
    </lineage>
</organism>